<dbReference type="SUPFAM" id="SSF56672">
    <property type="entry name" value="DNA/RNA polymerases"/>
    <property type="match status" value="1"/>
</dbReference>
<proteinExistence type="predicted"/>
<evidence type="ECO:0000313" key="2">
    <source>
        <dbReference type="WBParaSite" id="HCON_00075720-00001"/>
    </source>
</evidence>
<name>A0A7I5E900_HAECO</name>
<accession>A0A7I5E900</accession>
<dbReference type="WBParaSite" id="HCON_00075720-00001">
    <property type="protein sequence ID" value="HCON_00075720-00001"/>
    <property type="gene ID" value="HCON_00075720"/>
</dbReference>
<organism evidence="1 2">
    <name type="scientific">Haemonchus contortus</name>
    <name type="common">Barber pole worm</name>
    <dbReference type="NCBI Taxonomy" id="6289"/>
    <lineage>
        <taxon>Eukaryota</taxon>
        <taxon>Metazoa</taxon>
        <taxon>Ecdysozoa</taxon>
        <taxon>Nematoda</taxon>
        <taxon>Chromadorea</taxon>
        <taxon>Rhabditida</taxon>
        <taxon>Rhabditina</taxon>
        <taxon>Rhabditomorpha</taxon>
        <taxon>Strongyloidea</taxon>
        <taxon>Trichostrongylidae</taxon>
        <taxon>Haemonchus</taxon>
    </lineage>
</organism>
<dbReference type="AlphaFoldDB" id="A0A7I5E900"/>
<keyword evidence="1" id="KW-1185">Reference proteome</keyword>
<dbReference type="InterPro" id="IPR043502">
    <property type="entry name" value="DNA/RNA_pol_sf"/>
</dbReference>
<dbReference type="OrthoDB" id="5892328at2759"/>
<evidence type="ECO:0000313" key="1">
    <source>
        <dbReference type="Proteomes" id="UP000025227"/>
    </source>
</evidence>
<dbReference type="Proteomes" id="UP000025227">
    <property type="component" value="Unplaced"/>
</dbReference>
<sequence>MYLQFMAGRGWNALQDEERAHRTGEPIPLLAWSEERQQADEQAYTEINDEVISDLFARMAGSKRFHKIMTLREYFNSRLEEASDGSAAGKYIALQHLKYDEEYAKNDEEYLLHTGMPRDKVQFLVRRMRRCNGHGWQWCLTKGFKEKLQEVVLECRRRGGTMSQRLFSYARRALVCRVGGDGMLIGGDTVGSYKIKRSSLESILNMVARAKRPGERRRRQVEQPLKDLVTALNWEHHVRERHKARRLHLNKRLWLEMVKWQDVEAVLTSPPKLKGFGFQKNEIAVRRQLLASDPEHNFISRYVLRQFDTNYRVHPWADLGFNACEELSRKCARSLVVGRNAMTGICIGADFKDFNACHRLRDMSNDYRLMRLTFERMLYEKGREKAAVDDWMRCCRWLEQAAVNCWMELEDQHGEERVTVGLFSGIQDTNGTNERRHIVEVSRAFEELARCGLMPREKKARVHIELRGDDSIIITSGAVDSALLFTALCASGRLIEGIKQEIWSTQCEYLRNKVTKYGCQGYVNRNIGTLISAPFENANRHDVVGRLEAICQQVATIHRRGASTRNCELLLRVLTEYWGSYKQFPEAGCDLSRIRQLPVEALYGCKTDGRLDCNLLPERQRHLRHKFDPAPRFTNSGAPTRITRDIPARGAADLSSRLVGRVNEVLECQELRNLLAAEIHAQITAGSALPSEMSAAYRDYEARFAEWADTLIPCEEPREAELWFVDANGEWHPDERQEMHSFWLTPEKAWQAYYRDKDRLGPNHGWVMRGSNVYVTFNKTIWLEQLVNGRGNTKQVFGIINPDHYDLEVRTTNGWHHYVLYKGQTLGPIRISNQMNAIDVIGSARLTIQPKGGKVKDLIAWADFIHNQVVTCIRVPEAAQSLMN</sequence>
<reference evidence="2" key="1">
    <citation type="submission" date="2020-12" db="UniProtKB">
        <authorList>
            <consortium name="WormBaseParasite"/>
        </authorList>
    </citation>
    <scope>IDENTIFICATION</scope>
    <source>
        <strain evidence="2">MHco3</strain>
    </source>
</reference>
<protein>
    <submittedName>
        <fullName evidence="2">RNA-directed RNA polymerase</fullName>
    </submittedName>
</protein>